<evidence type="ECO:0000256" key="7">
    <source>
        <dbReference type="ARBA" id="ARBA00023004"/>
    </source>
</evidence>
<keyword evidence="11" id="KW-0812">Transmembrane</keyword>
<dbReference type="InterPro" id="IPR007202">
    <property type="entry name" value="4Fe-4S_dom"/>
</dbReference>
<keyword evidence="11" id="KW-1133">Transmembrane helix</keyword>
<dbReference type="PROSITE" id="PS51379">
    <property type="entry name" value="4FE4S_FER_2"/>
    <property type="match status" value="3"/>
</dbReference>
<dbReference type="GO" id="GO:0022900">
    <property type="term" value="P:electron transport chain"/>
    <property type="evidence" value="ECO:0007669"/>
    <property type="project" value="UniProtKB-UniRule"/>
</dbReference>
<dbReference type="Pfam" id="PF12838">
    <property type="entry name" value="Fer4_7"/>
    <property type="match status" value="1"/>
</dbReference>
<feature type="binding site" evidence="10">
    <location>
        <position position="50"/>
    </location>
    <ligand>
        <name>[4Fe-4S] cluster</name>
        <dbReference type="ChEBI" id="CHEBI:49883"/>
        <label>1</label>
    </ligand>
</feature>
<dbReference type="Gene3D" id="3.30.70.20">
    <property type="match status" value="2"/>
</dbReference>
<dbReference type="InterPro" id="IPR010207">
    <property type="entry name" value="Elect_transpt_cplx_RnfB/RsxB"/>
</dbReference>
<feature type="binding site" evidence="10">
    <location>
        <position position="53"/>
    </location>
    <ligand>
        <name>[4Fe-4S] cluster</name>
        <dbReference type="ChEBI" id="CHEBI:49883"/>
        <label>1</label>
    </ligand>
</feature>
<dbReference type="OrthoDB" id="9789936at2"/>
<reference evidence="14 15" key="1">
    <citation type="submission" date="2017-06" db="EMBL/GenBank/DDBJ databases">
        <authorList>
            <person name="Kim H.J."/>
            <person name="Triplett B.A."/>
        </authorList>
    </citation>
    <scope>NUCLEOTIDE SEQUENCE [LARGE SCALE GENOMIC DNA]</scope>
    <source>
        <strain evidence="14 15">DSM 29150</strain>
    </source>
</reference>
<dbReference type="GO" id="GO:0005886">
    <property type="term" value="C:plasma membrane"/>
    <property type="evidence" value="ECO:0007669"/>
    <property type="project" value="UniProtKB-SubCell"/>
</dbReference>
<feature type="transmembrane region" description="Helical" evidence="11">
    <location>
        <begin position="6"/>
        <end position="26"/>
    </location>
</feature>
<dbReference type="AlphaFoldDB" id="A0A238WCE9"/>
<comment type="caution">
    <text evidence="10">Lacks conserved residue(s) required for the propagation of feature annotation.</text>
</comment>
<evidence type="ECO:0000313" key="15">
    <source>
        <dbReference type="Proteomes" id="UP000198384"/>
    </source>
</evidence>
<dbReference type="InterPro" id="IPR017896">
    <property type="entry name" value="4Fe4S_Fe-S-bd"/>
</dbReference>
<keyword evidence="2 10" id="KW-0004">4Fe-4S</keyword>
<keyword evidence="8 10" id="KW-0411">Iron-sulfur</keyword>
<feature type="binding site" evidence="10">
    <location>
        <position position="153"/>
    </location>
    <ligand>
        <name>[4Fe-4S] cluster</name>
        <dbReference type="ChEBI" id="CHEBI:49883"/>
        <label>3</label>
    </ligand>
</feature>
<evidence type="ECO:0000259" key="12">
    <source>
        <dbReference type="PROSITE" id="PS51379"/>
    </source>
</evidence>
<dbReference type="EC" id="7.-.-.-" evidence="10"/>
<evidence type="ECO:0000256" key="9">
    <source>
        <dbReference type="ARBA" id="ARBA00023136"/>
    </source>
</evidence>
<evidence type="ECO:0000256" key="10">
    <source>
        <dbReference type="HAMAP-Rule" id="MF_00463"/>
    </source>
</evidence>
<feature type="binding site" evidence="10">
    <location>
        <position position="149"/>
    </location>
    <ligand>
        <name>[4Fe-4S] cluster</name>
        <dbReference type="ChEBI" id="CHEBI:49883"/>
        <label>2</label>
    </ligand>
</feature>
<feature type="binding site" evidence="10">
    <location>
        <position position="177"/>
    </location>
    <ligand>
        <name>[4Fe-4S] cluster</name>
        <dbReference type="ChEBI" id="CHEBI:49883"/>
        <label>3</label>
    </ligand>
</feature>
<keyword evidence="6 10" id="KW-0249">Electron transport</keyword>
<protein>
    <recommendedName>
        <fullName evidence="10">Ion-translocating oxidoreductase complex subunit B</fullName>
        <ecNumber evidence="10">7.-.-.-</ecNumber>
    </recommendedName>
    <alternativeName>
        <fullName evidence="10">Rnf electron transport complex subunit B</fullName>
    </alternativeName>
</protein>
<dbReference type="Pfam" id="PF04060">
    <property type="entry name" value="FeS"/>
    <property type="match status" value="1"/>
</dbReference>
<keyword evidence="4 10" id="KW-0677">Repeat</keyword>
<sequence>MTDSVLYSVLLLASLGVVAAIVLYVVSKKFYVYENPLIAEVDELLPGANCAGCGSPGCKSFADKLVNTEDISELFCPVGGNDVMKLVAEKLGKAVTEKDPTVAVLRCQGGCDVRPKTTEYQGPRTCAISAMIYSGETDCQYGCLGDGDCVAVCNFGAMYMDEATGLPVIDTDKCTSCEACVKACPRDIIEMRPRNKRDLKVFVGCLNEDKGGIAKKSCAVACIGCSKCEDVCQKDAISMNNNLAYIDPALCTLCRKCVDVCPTHSIIETNFPPKKPKKVVEKKPVAKKVVEKKEVEKVAVVKGEAAKPEVKKEVEKVAVVKEDVTVESKNTKTDA</sequence>
<dbReference type="Gene3D" id="1.10.15.40">
    <property type="entry name" value="Electron transport complex subunit B, putative Fe-S cluster"/>
    <property type="match status" value="1"/>
</dbReference>
<comment type="subcellular location">
    <subcellularLocation>
        <location evidence="10">Cell membrane</location>
    </subcellularLocation>
</comment>
<dbReference type="InterPro" id="IPR050395">
    <property type="entry name" value="4Fe4S_Ferredoxin_RnfB"/>
</dbReference>
<evidence type="ECO:0000256" key="1">
    <source>
        <dbReference type="ARBA" id="ARBA00022448"/>
    </source>
</evidence>
<dbReference type="NCBIfam" id="NF005504">
    <property type="entry name" value="PRK07118.1-3"/>
    <property type="match status" value="1"/>
</dbReference>
<feature type="binding site" evidence="10">
    <location>
        <position position="143"/>
    </location>
    <ligand>
        <name>[4Fe-4S] cluster</name>
        <dbReference type="ChEBI" id="CHEBI:49883"/>
        <label>2</label>
    </ligand>
</feature>
<feature type="domain" description="4Fe-4S ferredoxin-type" evidence="12">
    <location>
        <begin position="212"/>
        <end position="241"/>
    </location>
</feature>
<evidence type="ECO:0000256" key="3">
    <source>
        <dbReference type="ARBA" id="ARBA00022723"/>
    </source>
</evidence>
<feature type="domain" description="4Fe-4S ferredoxin-type" evidence="12">
    <location>
        <begin position="242"/>
        <end position="271"/>
    </location>
</feature>
<feature type="binding site" evidence="10">
    <location>
        <position position="58"/>
    </location>
    <ligand>
        <name>[4Fe-4S] cluster</name>
        <dbReference type="ChEBI" id="CHEBI:49883"/>
        <label>1</label>
    </ligand>
</feature>
<feature type="binding site" evidence="10">
    <location>
        <position position="180"/>
    </location>
    <ligand>
        <name>[4Fe-4S] cluster</name>
        <dbReference type="ChEBI" id="CHEBI:49883"/>
        <label>3</label>
    </ligand>
</feature>
<dbReference type="GO" id="GO:0009055">
    <property type="term" value="F:electron transfer activity"/>
    <property type="evidence" value="ECO:0007669"/>
    <property type="project" value="InterPro"/>
</dbReference>
<organism evidence="14 15">
    <name type="scientific">Lutibacter agarilyticus</name>
    <dbReference type="NCBI Taxonomy" id="1109740"/>
    <lineage>
        <taxon>Bacteria</taxon>
        <taxon>Pseudomonadati</taxon>
        <taxon>Bacteroidota</taxon>
        <taxon>Flavobacteriia</taxon>
        <taxon>Flavobacteriales</taxon>
        <taxon>Flavobacteriaceae</taxon>
        <taxon>Lutibacter</taxon>
    </lineage>
</organism>
<feature type="domain" description="4Fe-4S ferredoxin-type" evidence="12">
    <location>
        <begin position="165"/>
        <end position="194"/>
    </location>
</feature>
<dbReference type="CDD" id="cd10549">
    <property type="entry name" value="MtMvhB_like"/>
    <property type="match status" value="1"/>
</dbReference>
<dbReference type="PANTHER" id="PTHR43560">
    <property type="entry name" value="ION-TRANSLOCATING OXIDOREDUCTASE COMPLEX SUBUNIT B"/>
    <property type="match status" value="1"/>
</dbReference>
<dbReference type="PANTHER" id="PTHR43560:SF1">
    <property type="entry name" value="ION-TRANSLOCATING OXIDOREDUCTASE COMPLEX SUBUNIT B"/>
    <property type="match status" value="1"/>
</dbReference>
<dbReference type="NCBIfam" id="TIGR01944">
    <property type="entry name" value="rnfB"/>
    <property type="match status" value="1"/>
</dbReference>
<dbReference type="HAMAP" id="MF_00463">
    <property type="entry name" value="RsxB_RnfB"/>
    <property type="match status" value="1"/>
</dbReference>
<evidence type="ECO:0000256" key="6">
    <source>
        <dbReference type="ARBA" id="ARBA00022982"/>
    </source>
</evidence>
<feature type="binding site" evidence="10">
    <location>
        <position position="174"/>
    </location>
    <ligand>
        <name>[4Fe-4S] cluster</name>
        <dbReference type="ChEBI" id="CHEBI:49883"/>
        <label>3</label>
    </ligand>
</feature>
<keyword evidence="10" id="KW-1003">Cell membrane</keyword>
<dbReference type="Pfam" id="PF00037">
    <property type="entry name" value="Fer4"/>
    <property type="match status" value="1"/>
</dbReference>
<proteinExistence type="inferred from homology"/>
<dbReference type="GO" id="GO:0051539">
    <property type="term" value="F:4 iron, 4 sulfur cluster binding"/>
    <property type="evidence" value="ECO:0007669"/>
    <property type="project" value="UniProtKB-UniRule"/>
</dbReference>
<keyword evidence="3 10" id="KW-0479">Metal-binding</keyword>
<comment type="cofactor">
    <cofactor evidence="10">
        <name>[4Fe-4S] cluster</name>
        <dbReference type="ChEBI" id="CHEBI:49883"/>
    </cofactor>
    <text evidence="10">Binds 3 [4Fe-4S] clusters.</text>
</comment>
<dbReference type="PROSITE" id="PS51656">
    <property type="entry name" value="4FE4S"/>
    <property type="match status" value="1"/>
</dbReference>
<feature type="domain" description="4Fe-4S" evidence="13">
    <location>
        <begin position="33"/>
        <end position="93"/>
    </location>
</feature>
<evidence type="ECO:0000256" key="8">
    <source>
        <dbReference type="ARBA" id="ARBA00023014"/>
    </source>
</evidence>
<dbReference type="SUPFAM" id="SSF54862">
    <property type="entry name" value="4Fe-4S ferredoxins"/>
    <property type="match status" value="1"/>
</dbReference>
<evidence type="ECO:0000256" key="5">
    <source>
        <dbReference type="ARBA" id="ARBA00022967"/>
    </source>
</evidence>
<dbReference type="EMBL" id="FZNT01000003">
    <property type="protein sequence ID" value="SNR43923.1"/>
    <property type="molecule type" value="Genomic_DNA"/>
</dbReference>
<keyword evidence="1 10" id="KW-0813">Transport</keyword>
<name>A0A238WCE9_9FLAO</name>
<evidence type="ECO:0000256" key="11">
    <source>
        <dbReference type="SAM" id="Phobius"/>
    </source>
</evidence>
<comment type="similarity">
    <text evidence="10">Belongs to the 4Fe4S bacterial-type ferredoxin family. RnfB subfamily.</text>
</comment>
<comment type="function">
    <text evidence="10">Part of a membrane-bound complex that couples electron transfer with translocation of ions across the membrane.</text>
</comment>
<keyword evidence="15" id="KW-1185">Reference proteome</keyword>
<dbReference type="PROSITE" id="PS00198">
    <property type="entry name" value="4FE4S_FER_1"/>
    <property type="match status" value="2"/>
</dbReference>
<keyword evidence="5 10" id="KW-1278">Translocase</keyword>
<feature type="binding site" evidence="10">
    <location>
        <position position="184"/>
    </location>
    <ligand>
        <name>[4Fe-4S] cluster</name>
        <dbReference type="ChEBI" id="CHEBI:49883"/>
        <label>2</label>
    </ligand>
</feature>
<dbReference type="InterPro" id="IPR017900">
    <property type="entry name" value="4Fe4S_Fe_S_CS"/>
</dbReference>
<accession>A0A238WCE9</accession>
<feature type="binding site" evidence="10">
    <location>
        <position position="139"/>
    </location>
    <ligand>
        <name>[4Fe-4S] cluster</name>
        <dbReference type="ChEBI" id="CHEBI:49883"/>
        <label>2</label>
    </ligand>
</feature>
<evidence type="ECO:0000256" key="2">
    <source>
        <dbReference type="ARBA" id="ARBA00022485"/>
    </source>
</evidence>
<dbReference type="Proteomes" id="UP000198384">
    <property type="component" value="Unassembled WGS sequence"/>
</dbReference>
<keyword evidence="9 10" id="KW-0472">Membrane</keyword>
<evidence type="ECO:0000259" key="13">
    <source>
        <dbReference type="PROSITE" id="PS51656"/>
    </source>
</evidence>
<evidence type="ECO:0000313" key="14">
    <source>
        <dbReference type="EMBL" id="SNR43923.1"/>
    </source>
</evidence>
<feature type="region of interest" description="Hydrophobic" evidence="10">
    <location>
        <begin position="1"/>
        <end position="27"/>
    </location>
</feature>
<evidence type="ECO:0000256" key="4">
    <source>
        <dbReference type="ARBA" id="ARBA00022737"/>
    </source>
</evidence>
<dbReference type="RefSeq" id="WP_089380736.1">
    <property type="nucleotide sequence ID" value="NZ_FZNT01000003.1"/>
</dbReference>
<gene>
    <name evidence="10" type="primary">rnfB</name>
    <name evidence="14" type="ORF">SAMN06265371_10353</name>
</gene>
<dbReference type="GO" id="GO:0046872">
    <property type="term" value="F:metal ion binding"/>
    <property type="evidence" value="ECO:0007669"/>
    <property type="project" value="UniProtKB-KW"/>
</dbReference>
<comment type="subunit">
    <text evidence="10">The complex is composed of six subunits: RnfA, RnfB, RnfC, RnfD, RnfE and RnfG.</text>
</comment>
<keyword evidence="7 10" id="KW-0408">Iron</keyword>
<feature type="binding site" evidence="10">
    <location>
        <position position="76"/>
    </location>
    <ligand>
        <name>[4Fe-4S] cluster</name>
        <dbReference type="ChEBI" id="CHEBI:49883"/>
        <label>1</label>
    </ligand>
</feature>